<reference evidence="2 3" key="1">
    <citation type="submission" date="2019-07" db="EMBL/GenBank/DDBJ databases">
        <title>Quadrisphaera sp. strain DD2A genome sequencing and assembly.</title>
        <authorList>
            <person name="Kim I."/>
        </authorList>
    </citation>
    <scope>NUCLEOTIDE SEQUENCE [LARGE SCALE GENOMIC DNA]</scope>
    <source>
        <strain evidence="2 3">DD2A</strain>
    </source>
</reference>
<keyword evidence="3" id="KW-1185">Reference proteome</keyword>
<comment type="caution">
    <text evidence="2">The sequence shown here is derived from an EMBL/GenBank/DDBJ whole genome shotgun (WGS) entry which is preliminary data.</text>
</comment>
<dbReference type="AlphaFoldDB" id="A0A5C8Z5H7"/>
<protein>
    <submittedName>
        <fullName evidence="2">Uncharacterized protein</fullName>
    </submittedName>
</protein>
<organism evidence="2 3">
    <name type="scientific">Quadrisphaera setariae</name>
    <dbReference type="NCBI Taxonomy" id="2593304"/>
    <lineage>
        <taxon>Bacteria</taxon>
        <taxon>Bacillati</taxon>
        <taxon>Actinomycetota</taxon>
        <taxon>Actinomycetes</taxon>
        <taxon>Kineosporiales</taxon>
        <taxon>Kineosporiaceae</taxon>
        <taxon>Quadrisphaera</taxon>
    </lineage>
</organism>
<accession>A0A5C8Z5H7</accession>
<name>A0A5C8Z5H7_9ACTN</name>
<sequence length="60" mass="6358">MRVLDGGWQVGDARFDVAWTCTLLERSGYDAPSSASSDEHGRQGGAPLRALTGLDVPLTP</sequence>
<proteinExistence type="predicted"/>
<evidence type="ECO:0000313" key="3">
    <source>
        <dbReference type="Proteomes" id="UP000321234"/>
    </source>
</evidence>
<evidence type="ECO:0000313" key="2">
    <source>
        <dbReference type="EMBL" id="TXR52523.1"/>
    </source>
</evidence>
<dbReference type="Proteomes" id="UP000321234">
    <property type="component" value="Unassembled WGS sequence"/>
</dbReference>
<gene>
    <name evidence="2" type="ORF">FMM08_18880</name>
</gene>
<dbReference type="OrthoDB" id="9800774at2"/>
<feature type="region of interest" description="Disordered" evidence="1">
    <location>
        <begin position="28"/>
        <end position="60"/>
    </location>
</feature>
<dbReference type="EMBL" id="VKAC01000013">
    <property type="protein sequence ID" value="TXR52523.1"/>
    <property type="molecule type" value="Genomic_DNA"/>
</dbReference>
<dbReference type="RefSeq" id="WP_147927953.1">
    <property type="nucleotide sequence ID" value="NZ_VKAC01000013.1"/>
</dbReference>
<evidence type="ECO:0000256" key="1">
    <source>
        <dbReference type="SAM" id="MobiDB-lite"/>
    </source>
</evidence>